<evidence type="ECO:0000313" key="14">
    <source>
        <dbReference type="EMBL" id="GMH09010.1"/>
    </source>
</evidence>
<dbReference type="Gene3D" id="1.10.10.60">
    <property type="entry name" value="Homeodomain-like"/>
    <property type="match status" value="1"/>
</dbReference>
<evidence type="ECO:0000256" key="10">
    <source>
        <dbReference type="RuleBase" id="RU000682"/>
    </source>
</evidence>
<dbReference type="SUPFAM" id="SSF46689">
    <property type="entry name" value="Homeodomain-like"/>
    <property type="match status" value="1"/>
</dbReference>
<evidence type="ECO:0000256" key="2">
    <source>
        <dbReference type="ARBA" id="ARBA00006789"/>
    </source>
</evidence>
<keyword evidence="5 9" id="KW-0238">DNA-binding</keyword>
<dbReference type="Pfam" id="PF01852">
    <property type="entry name" value="START"/>
    <property type="match status" value="1"/>
</dbReference>
<feature type="domain" description="START" evidence="13">
    <location>
        <begin position="292"/>
        <end position="528"/>
    </location>
</feature>
<evidence type="ECO:0000259" key="12">
    <source>
        <dbReference type="PROSITE" id="PS50071"/>
    </source>
</evidence>
<dbReference type="EMBL" id="BSYO01000008">
    <property type="protein sequence ID" value="GMH09010.1"/>
    <property type="molecule type" value="Genomic_DNA"/>
</dbReference>
<organism evidence="14 15">
    <name type="scientific">Nepenthes gracilis</name>
    <name type="common">Slender pitcher plant</name>
    <dbReference type="NCBI Taxonomy" id="150966"/>
    <lineage>
        <taxon>Eukaryota</taxon>
        <taxon>Viridiplantae</taxon>
        <taxon>Streptophyta</taxon>
        <taxon>Embryophyta</taxon>
        <taxon>Tracheophyta</taxon>
        <taxon>Spermatophyta</taxon>
        <taxon>Magnoliopsida</taxon>
        <taxon>eudicotyledons</taxon>
        <taxon>Gunneridae</taxon>
        <taxon>Pentapetalae</taxon>
        <taxon>Caryophyllales</taxon>
        <taxon>Nepenthaceae</taxon>
        <taxon>Nepenthes</taxon>
    </lineage>
</organism>
<evidence type="ECO:0000259" key="13">
    <source>
        <dbReference type="PROSITE" id="PS50848"/>
    </source>
</evidence>
<evidence type="ECO:0000256" key="5">
    <source>
        <dbReference type="ARBA" id="ARBA00023125"/>
    </source>
</evidence>
<comment type="subcellular location">
    <subcellularLocation>
        <location evidence="1 9 10">Nucleus</location>
    </subcellularLocation>
</comment>
<dbReference type="SMART" id="SM00389">
    <property type="entry name" value="HOX"/>
    <property type="match status" value="1"/>
</dbReference>
<keyword evidence="4" id="KW-0175">Coiled coil</keyword>
<keyword evidence="15" id="KW-1185">Reference proteome</keyword>
<dbReference type="GO" id="GO:0005634">
    <property type="term" value="C:nucleus"/>
    <property type="evidence" value="ECO:0007669"/>
    <property type="project" value="UniProtKB-SubCell"/>
</dbReference>
<dbReference type="PANTHER" id="PTHR45654:SF5">
    <property type="entry name" value="HOMEOBOX-LEUCINE ZIPPER PROTEIN ANTHOCYANINLESS 2-RELATED"/>
    <property type="match status" value="1"/>
</dbReference>
<dbReference type="Proteomes" id="UP001279734">
    <property type="component" value="Unassembled WGS sequence"/>
</dbReference>
<dbReference type="FunFam" id="1.10.10.60:FF:000229">
    <property type="entry name" value="Homeobox-leucine zipper protein HDG1"/>
    <property type="match status" value="1"/>
</dbReference>
<evidence type="ECO:0000256" key="7">
    <source>
        <dbReference type="ARBA" id="ARBA00023163"/>
    </source>
</evidence>
<evidence type="ECO:0000313" key="15">
    <source>
        <dbReference type="Proteomes" id="UP001279734"/>
    </source>
</evidence>
<dbReference type="GO" id="GO:0003677">
    <property type="term" value="F:DNA binding"/>
    <property type="evidence" value="ECO:0007669"/>
    <property type="project" value="UniProtKB-UniRule"/>
</dbReference>
<feature type="DNA-binding region" description="Homeobox" evidence="9">
    <location>
        <begin position="111"/>
        <end position="170"/>
    </location>
</feature>
<dbReference type="Pfam" id="PF00046">
    <property type="entry name" value="Homeodomain"/>
    <property type="match status" value="1"/>
</dbReference>
<keyword evidence="8 9" id="KW-0539">Nucleus</keyword>
<evidence type="ECO:0000256" key="11">
    <source>
        <dbReference type="SAM" id="MobiDB-lite"/>
    </source>
</evidence>
<evidence type="ECO:0000256" key="4">
    <source>
        <dbReference type="ARBA" id="ARBA00023054"/>
    </source>
</evidence>
<evidence type="ECO:0000256" key="6">
    <source>
        <dbReference type="ARBA" id="ARBA00023155"/>
    </source>
</evidence>
<evidence type="ECO:0000256" key="9">
    <source>
        <dbReference type="PROSITE-ProRule" id="PRU00108"/>
    </source>
</evidence>
<dbReference type="SMART" id="SM00234">
    <property type="entry name" value="START"/>
    <property type="match status" value="1"/>
</dbReference>
<dbReference type="PANTHER" id="PTHR45654">
    <property type="entry name" value="HOMEOBOX-LEUCINE ZIPPER PROTEIN MERISTEM L1"/>
    <property type="match status" value="1"/>
</dbReference>
<dbReference type="InterPro" id="IPR002913">
    <property type="entry name" value="START_lipid-bd_dom"/>
</dbReference>
<reference evidence="14" key="1">
    <citation type="submission" date="2023-05" db="EMBL/GenBank/DDBJ databases">
        <title>Nepenthes gracilis genome sequencing.</title>
        <authorList>
            <person name="Fukushima K."/>
        </authorList>
    </citation>
    <scope>NUCLEOTIDE SEQUENCE</scope>
    <source>
        <strain evidence="14">SING2019-196</strain>
    </source>
</reference>
<dbReference type="CDD" id="cd00086">
    <property type="entry name" value="homeodomain"/>
    <property type="match status" value="1"/>
</dbReference>
<evidence type="ECO:0000256" key="3">
    <source>
        <dbReference type="ARBA" id="ARBA00023015"/>
    </source>
</evidence>
<dbReference type="InterPro" id="IPR042160">
    <property type="entry name" value="HD-Zip_IV"/>
</dbReference>
<dbReference type="InterPro" id="IPR001356">
    <property type="entry name" value="HD"/>
</dbReference>
<dbReference type="PROSITE" id="PS50848">
    <property type="entry name" value="START"/>
    <property type="match status" value="1"/>
</dbReference>
<sequence>MPGRHWKQRSGALIVRFLIEKENPKFWASRGSFGFLSTYKKRVAIDLKESAIEIRNSMDGEANMGLLNDPFDPANILGREMDEGYESRSGSDNYDGLSNDNDQHAANKRGRMKKYHRHTPQQIQELENFFKDCPHPDEKQRLDLGRRLGLESRQVKFWFQNRRTQLKTQMERHENIVLKQEYDKLRFENMAMKEAMGNPLCKNCSGGTKFGDSSIDEHHIRLENARLKDELARILAIAERFMDKPITEFVNCNSQLSAGSSGISGLIGGPSSSGNLEIVPISSASCTGPLINEYERSIYLQVAVSAMEELVSVAESDSPLWYKSSDGGNEALNLEEYEKKFSPYGGMKPAGFVTVATRVTGSVIISSLELVESFMSANRWIEMFPYMIGKASTLEVLYNGVGGTRDGELQMMDAECLFPSPLVPLRRGRFLRFCKQHSQSVWAVVDVSVENAREIAYPDSFMRYKKKPSGCIVQDLANGCSLVTWIEHVEYDESCAHHLYRPLLRSGLAFGAHRWLATLQCQCECSALLLSDKISLEDDSGLTLEGRRSIVKLARRMSSNFCAGVCASSVRRWEKLELAGVGEDVRVMTRVSLNEPGEPSGVVLSTAKSVWLPISRRQLFDFLRDDQSRGRWDILSNGGPMQEMARVSQGQDAANCITLLCPPAAPARESNMLILQESWTEETSSLIVYAPVDVASMTAIMGGKDSEFLALLPSGFAIADAIVDHNMTVVPNARFLCDGAEGTLTTGSLLTLGFQILVNSLPNAKLTVESIETVNGLVACTIQKIEGALCCN</sequence>
<proteinExistence type="inferred from homology"/>
<dbReference type="InterPro" id="IPR057993">
    <property type="entry name" value="HD-Zip_IV_C"/>
</dbReference>
<keyword evidence="7" id="KW-0804">Transcription</keyword>
<protein>
    <submittedName>
        <fullName evidence="14">Uncharacterized protein</fullName>
    </submittedName>
</protein>
<feature type="region of interest" description="Disordered" evidence="11">
    <location>
        <begin position="84"/>
        <end position="111"/>
    </location>
</feature>
<dbReference type="InterPro" id="IPR009057">
    <property type="entry name" value="Homeodomain-like_sf"/>
</dbReference>
<dbReference type="GO" id="GO:0008289">
    <property type="term" value="F:lipid binding"/>
    <property type="evidence" value="ECO:0007669"/>
    <property type="project" value="InterPro"/>
</dbReference>
<keyword evidence="6 9" id="KW-0371">Homeobox</keyword>
<accession>A0AAD3SE12</accession>
<feature type="compositionally biased region" description="Polar residues" evidence="11">
    <location>
        <begin position="88"/>
        <end position="100"/>
    </location>
</feature>
<evidence type="ECO:0000256" key="1">
    <source>
        <dbReference type="ARBA" id="ARBA00004123"/>
    </source>
</evidence>
<evidence type="ECO:0000256" key="8">
    <source>
        <dbReference type="ARBA" id="ARBA00023242"/>
    </source>
</evidence>
<keyword evidence="3" id="KW-0805">Transcription regulation</keyword>
<dbReference type="PROSITE" id="PS50071">
    <property type="entry name" value="HOMEOBOX_2"/>
    <property type="match status" value="1"/>
</dbReference>
<dbReference type="Pfam" id="PF25797">
    <property type="entry name" value="PDF2_C"/>
    <property type="match status" value="1"/>
</dbReference>
<feature type="domain" description="Homeobox" evidence="12">
    <location>
        <begin position="109"/>
        <end position="169"/>
    </location>
</feature>
<comment type="similarity">
    <text evidence="2">Belongs to the HD-ZIP homeobox family. Class IV subfamily.</text>
</comment>
<dbReference type="CDD" id="cd08875">
    <property type="entry name" value="START_ArGLABRA2_like"/>
    <property type="match status" value="1"/>
</dbReference>
<name>A0AAD3SE12_NEPGR</name>
<gene>
    <name evidence="14" type="ORF">Nepgr_010850</name>
</gene>
<comment type="caution">
    <text evidence="14">The sequence shown here is derived from an EMBL/GenBank/DDBJ whole genome shotgun (WGS) entry which is preliminary data.</text>
</comment>
<dbReference type="AlphaFoldDB" id="A0AAD3SE12"/>
<dbReference type="SUPFAM" id="SSF55961">
    <property type="entry name" value="Bet v1-like"/>
    <property type="match status" value="2"/>
</dbReference>